<protein>
    <submittedName>
        <fullName evidence="1">Uncharacterized protein</fullName>
    </submittedName>
</protein>
<name>A0A6S7KJW2_PARCT</name>
<comment type="caution">
    <text evidence="1">The sequence shown here is derived from an EMBL/GenBank/DDBJ whole genome shotgun (WGS) entry which is preliminary data.</text>
</comment>
<feature type="non-terminal residue" evidence="1">
    <location>
        <position position="1"/>
    </location>
</feature>
<dbReference type="EMBL" id="CACRXK020034810">
    <property type="protein sequence ID" value="CAB4044398.1"/>
    <property type="molecule type" value="Genomic_DNA"/>
</dbReference>
<evidence type="ECO:0000313" key="2">
    <source>
        <dbReference type="Proteomes" id="UP001152795"/>
    </source>
</evidence>
<sequence>MTKEMRPSHRIDVLTDALLHYGKKTSDKIEVLIVERLQKAQQTEKDAERDLRNLCECISSQPVDMESVWLWQAEEAQYFENELIN</sequence>
<evidence type="ECO:0000313" key="1">
    <source>
        <dbReference type="EMBL" id="CAB4044398.1"/>
    </source>
</evidence>
<dbReference type="AlphaFoldDB" id="A0A6S7KJW2"/>
<dbReference type="OrthoDB" id="10063408at2759"/>
<dbReference type="Proteomes" id="UP001152795">
    <property type="component" value="Unassembled WGS sequence"/>
</dbReference>
<reference evidence="1" key="1">
    <citation type="submission" date="2020-04" db="EMBL/GenBank/DDBJ databases">
        <authorList>
            <person name="Alioto T."/>
            <person name="Alioto T."/>
            <person name="Gomez Garrido J."/>
        </authorList>
    </citation>
    <scope>NUCLEOTIDE SEQUENCE</scope>
    <source>
        <strain evidence="1">A484AB</strain>
    </source>
</reference>
<gene>
    <name evidence="1" type="ORF">PACLA_8A044300</name>
</gene>
<accession>A0A6S7KJW2</accession>
<proteinExistence type="predicted"/>
<organism evidence="1 2">
    <name type="scientific">Paramuricea clavata</name>
    <name type="common">Red gorgonian</name>
    <name type="synonym">Violescent sea-whip</name>
    <dbReference type="NCBI Taxonomy" id="317549"/>
    <lineage>
        <taxon>Eukaryota</taxon>
        <taxon>Metazoa</taxon>
        <taxon>Cnidaria</taxon>
        <taxon>Anthozoa</taxon>
        <taxon>Octocorallia</taxon>
        <taxon>Malacalcyonacea</taxon>
        <taxon>Plexauridae</taxon>
        <taxon>Paramuricea</taxon>
    </lineage>
</organism>
<keyword evidence="2" id="KW-1185">Reference proteome</keyword>